<evidence type="ECO:0008006" key="4">
    <source>
        <dbReference type="Google" id="ProtNLM"/>
    </source>
</evidence>
<name>A0A8K0TJK9_9PEZI</name>
<protein>
    <recommendedName>
        <fullName evidence="4">Zn(2)-C6 fungal-type domain-containing protein</fullName>
    </recommendedName>
</protein>
<comment type="caution">
    <text evidence="2">The sequence shown here is derived from an EMBL/GenBank/DDBJ whole genome shotgun (WGS) entry which is preliminary data.</text>
</comment>
<evidence type="ECO:0000313" key="2">
    <source>
        <dbReference type="EMBL" id="KAH7367956.1"/>
    </source>
</evidence>
<dbReference type="EMBL" id="JAGPXD010000002">
    <property type="protein sequence ID" value="KAH7367956.1"/>
    <property type="molecule type" value="Genomic_DNA"/>
</dbReference>
<dbReference type="Proteomes" id="UP000813385">
    <property type="component" value="Unassembled WGS sequence"/>
</dbReference>
<dbReference type="OrthoDB" id="4356994at2759"/>
<feature type="compositionally biased region" description="Polar residues" evidence="1">
    <location>
        <begin position="107"/>
        <end position="131"/>
    </location>
</feature>
<dbReference type="GO" id="GO:0000981">
    <property type="term" value="F:DNA-binding transcription factor activity, RNA polymerase II-specific"/>
    <property type="evidence" value="ECO:0007669"/>
    <property type="project" value="InterPro"/>
</dbReference>
<dbReference type="InterPro" id="IPR036864">
    <property type="entry name" value="Zn2-C6_fun-type_DNA-bd_sf"/>
</dbReference>
<dbReference type="SUPFAM" id="SSF57701">
    <property type="entry name" value="Zn2/Cys6 DNA-binding domain"/>
    <property type="match status" value="1"/>
</dbReference>
<accession>A0A8K0TJK9</accession>
<sequence>MFMTFKNSSHTTSQLKQVAQRSAKSSPRSQQDAVTRTPPCSACQVQKLRCTGDASTCDRCSAKSIVCITSRTQNGARQTNRRSASPPAASPQPRDRQRDRQDTQTPSSQASIENSTLSSHSTRQTSEANSETPPPCSCLEDMASVVQKLDDDEFHLTTLALDGVLQVQKWLIFQCCRPLECPRCSNLSSVHTLLLIVCDRLTKMFDCTSRRLKRIRVTTTGGMSMEALSDVLRRQASTDAPPEPLGQLFCSVTGSPADQSECNPLVFSGDLQGRYTEEEQVHMIRGIINLHVGYFRKLLSRIEVLSQEGGNKARLSRISAIIAKLDAAAAAIEQAFQGILAGERIDPC</sequence>
<proteinExistence type="predicted"/>
<feature type="region of interest" description="Disordered" evidence="1">
    <location>
        <begin position="1"/>
        <end position="38"/>
    </location>
</feature>
<dbReference type="AlphaFoldDB" id="A0A8K0TJK9"/>
<evidence type="ECO:0000256" key="1">
    <source>
        <dbReference type="SAM" id="MobiDB-lite"/>
    </source>
</evidence>
<gene>
    <name evidence="2" type="ORF">B0T11DRAFT_59001</name>
</gene>
<feature type="compositionally biased region" description="Polar residues" evidence="1">
    <location>
        <begin position="1"/>
        <end position="34"/>
    </location>
</feature>
<feature type="compositionally biased region" description="Basic and acidic residues" evidence="1">
    <location>
        <begin position="93"/>
        <end position="102"/>
    </location>
</feature>
<reference evidence="2" key="1">
    <citation type="journal article" date="2021" name="Nat. Commun.">
        <title>Genetic determinants of endophytism in the Arabidopsis root mycobiome.</title>
        <authorList>
            <person name="Mesny F."/>
            <person name="Miyauchi S."/>
            <person name="Thiergart T."/>
            <person name="Pickel B."/>
            <person name="Atanasova L."/>
            <person name="Karlsson M."/>
            <person name="Huettel B."/>
            <person name="Barry K.W."/>
            <person name="Haridas S."/>
            <person name="Chen C."/>
            <person name="Bauer D."/>
            <person name="Andreopoulos W."/>
            <person name="Pangilinan J."/>
            <person name="LaButti K."/>
            <person name="Riley R."/>
            <person name="Lipzen A."/>
            <person name="Clum A."/>
            <person name="Drula E."/>
            <person name="Henrissat B."/>
            <person name="Kohler A."/>
            <person name="Grigoriev I.V."/>
            <person name="Martin F.M."/>
            <person name="Hacquard S."/>
        </authorList>
    </citation>
    <scope>NUCLEOTIDE SEQUENCE</scope>
    <source>
        <strain evidence="2">MPI-CAGE-AT-0016</strain>
    </source>
</reference>
<organism evidence="2 3">
    <name type="scientific">Plectosphaerella cucumerina</name>
    <dbReference type="NCBI Taxonomy" id="40658"/>
    <lineage>
        <taxon>Eukaryota</taxon>
        <taxon>Fungi</taxon>
        <taxon>Dikarya</taxon>
        <taxon>Ascomycota</taxon>
        <taxon>Pezizomycotina</taxon>
        <taxon>Sordariomycetes</taxon>
        <taxon>Hypocreomycetidae</taxon>
        <taxon>Glomerellales</taxon>
        <taxon>Plectosphaerellaceae</taxon>
        <taxon>Plectosphaerella</taxon>
    </lineage>
</organism>
<dbReference type="GO" id="GO:0008270">
    <property type="term" value="F:zinc ion binding"/>
    <property type="evidence" value="ECO:0007669"/>
    <property type="project" value="InterPro"/>
</dbReference>
<keyword evidence="3" id="KW-1185">Reference proteome</keyword>
<feature type="region of interest" description="Disordered" evidence="1">
    <location>
        <begin position="73"/>
        <end position="136"/>
    </location>
</feature>
<evidence type="ECO:0000313" key="3">
    <source>
        <dbReference type="Proteomes" id="UP000813385"/>
    </source>
</evidence>